<keyword evidence="7" id="KW-0472">Membrane</keyword>
<feature type="region of interest" description="Disordered" evidence="13">
    <location>
        <begin position="1331"/>
        <end position="1362"/>
    </location>
</feature>
<dbReference type="SMART" id="SM00060">
    <property type="entry name" value="FN3"/>
    <property type="match status" value="3"/>
</dbReference>
<feature type="region of interest" description="Disordered" evidence="13">
    <location>
        <begin position="983"/>
        <end position="1004"/>
    </location>
</feature>
<evidence type="ECO:0000256" key="8">
    <source>
        <dbReference type="ARBA" id="ARBA00034103"/>
    </source>
</evidence>
<feature type="compositionally biased region" description="Basic residues" evidence="13">
    <location>
        <begin position="1657"/>
        <end position="1669"/>
    </location>
</feature>
<keyword evidence="17" id="KW-1185">Reference proteome</keyword>
<dbReference type="PROSITE" id="PS50002">
    <property type="entry name" value="SH3"/>
    <property type="match status" value="3"/>
</dbReference>
<accession>A0AAN7Y4X2</accession>
<feature type="compositionally biased region" description="Pro residues" evidence="13">
    <location>
        <begin position="835"/>
        <end position="851"/>
    </location>
</feature>
<reference evidence="16 17" key="1">
    <citation type="journal article" date="2023" name="Genes (Basel)">
        <title>Chromosome-Level Genome Assembly and Circadian Gene Repertoire of the Patagonia Blennie Eleginops maclovinus-The Closest Ancestral Proxy of Antarctic Cryonotothenioids.</title>
        <authorList>
            <person name="Cheng C.C."/>
            <person name="Rivera-Colon A.G."/>
            <person name="Minhas B.F."/>
            <person name="Wilson L."/>
            <person name="Rayamajhi N."/>
            <person name="Vargas-Chacoff L."/>
            <person name="Catchen J.M."/>
        </authorList>
    </citation>
    <scope>NUCLEOTIDE SEQUENCE [LARGE SCALE GENOMIC DNA]</scope>
    <source>
        <strain evidence="16">JMC-PN-2008</strain>
    </source>
</reference>
<dbReference type="Pfam" id="PF25523">
    <property type="entry name" value="Ig_RIMBP2"/>
    <property type="match status" value="1"/>
</dbReference>
<evidence type="ECO:0000256" key="2">
    <source>
        <dbReference type="ARBA" id="ARBA00010749"/>
    </source>
</evidence>
<dbReference type="CDD" id="cd12012">
    <property type="entry name" value="SH3_RIM-BP_2"/>
    <property type="match status" value="1"/>
</dbReference>
<feature type="region of interest" description="Disordered" evidence="13">
    <location>
        <begin position="1644"/>
        <end position="1669"/>
    </location>
</feature>
<dbReference type="EMBL" id="JAUZQC010000005">
    <property type="protein sequence ID" value="KAK5871247.1"/>
    <property type="molecule type" value="Genomic_DNA"/>
</dbReference>
<feature type="compositionally biased region" description="Pro residues" evidence="13">
    <location>
        <begin position="863"/>
        <end position="877"/>
    </location>
</feature>
<evidence type="ECO:0000256" key="1">
    <source>
        <dbReference type="ARBA" id="ARBA00004236"/>
    </source>
</evidence>
<evidence type="ECO:0000259" key="14">
    <source>
        <dbReference type="PROSITE" id="PS50002"/>
    </source>
</evidence>
<comment type="caution">
    <text evidence="16">The sequence shown here is derived from an EMBL/GenBank/DDBJ whole genome shotgun (WGS) entry which is preliminary data.</text>
</comment>
<evidence type="ECO:0000256" key="7">
    <source>
        <dbReference type="ARBA" id="ARBA00023136"/>
    </source>
</evidence>
<dbReference type="SMART" id="SM00326">
    <property type="entry name" value="SH3"/>
    <property type="match status" value="3"/>
</dbReference>
<feature type="compositionally biased region" description="Basic residues" evidence="13">
    <location>
        <begin position="1539"/>
        <end position="1556"/>
    </location>
</feature>
<keyword evidence="4" id="KW-1003">Cell membrane</keyword>
<protein>
    <recommendedName>
        <fullName evidence="10">RIMS-binding protein 2</fullName>
    </recommendedName>
</protein>
<feature type="domain" description="SH3" evidence="14">
    <location>
        <begin position="1435"/>
        <end position="1503"/>
    </location>
</feature>
<feature type="domain" description="Fibronectin type-III" evidence="15">
    <location>
        <begin position="520"/>
        <end position="613"/>
    </location>
</feature>
<dbReference type="InterPro" id="IPR057884">
    <property type="entry name" value="FN3_RIM-BP1/2/3"/>
</dbReference>
<proteinExistence type="inferred from homology"/>
<evidence type="ECO:0000256" key="12">
    <source>
        <dbReference type="SAM" id="Coils"/>
    </source>
</evidence>
<evidence type="ECO:0000313" key="17">
    <source>
        <dbReference type="Proteomes" id="UP001346869"/>
    </source>
</evidence>
<feature type="compositionally biased region" description="Basic and acidic residues" evidence="13">
    <location>
        <begin position="893"/>
        <end position="903"/>
    </location>
</feature>
<dbReference type="InterPro" id="IPR013783">
    <property type="entry name" value="Ig-like_fold"/>
</dbReference>
<feature type="compositionally biased region" description="Pro residues" evidence="13">
    <location>
        <begin position="915"/>
        <end position="930"/>
    </location>
</feature>
<dbReference type="InterPro" id="IPR003961">
    <property type="entry name" value="FN3_dom"/>
</dbReference>
<feature type="region of interest" description="Disordered" evidence="13">
    <location>
        <begin position="1114"/>
        <end position="1209"/>
    </location>
</feature>
<feature type="compositionally biased region" description="Basic and acidic residues" evidence="13">
    <location>
        <begin position="1029"/>
        <end position="1040"/>
    </location>
</feature>
<evidence type="ECO:0000259" key="15">
    <source>
        <dbReference type="PROSITE" id="PS50853"/>
    </source>
</evidence>
<dbReference type="Gene3D" id="2.30.30.40">
    <property type="entry name" value="SH3 Domains"/>
    <property type="match status" value="3"/>
</dbReference>
<feature type="coiled-coil region" evidence="12">
    <location>
        <begin position="74"/>
        <end position="258"/>
    </location>
</feature>
<feature type="domain" description="SH3" evidence="14">
    <location>
        <begin position="371"/>
        <end position="438"/>
    </location>
</feature>
<comment type="subcellular location">
    <subcellularLocation>
        <location evidence="1">Cell membrane</location>
    </subcellularLocation>
    <subcellularLocation>
        <location evidence="8">Synapse</location>
    </subcellularLocation>
</comment>
<dbReference type="FunFam" id="2.30.30.40:FF:000006">
    <property type="entry name" value="RIMS-binding protein 2 isoform X1"/>
    <property type="match status" value="1"/>
</dbReference>
<dbReference type="InterPro" id="IPR001452">
    <property type="entry name" value="SH3_domain"/>
</dbReference>
<name>A0AAN7Y4X2_ELEMC</name>
<dbReference type="SUPFAM" id="SSF50044">
    <property type="entry name" value="SH3-domain"/>
    <property type="match status" value="3"/>
</dbReference>
<dbReference type="Pfam" id="PF07653">
    <property type="entry name" value="SH3_2"/>
    <property type="match status" value="2"/>
</dbReference>
<organism evidence="16 17">
    <name type="scientific">Eleginops maclovinus</name>
    <name type="common">Patagonian blennie</name>
    <name type="synonym">Eleginus maclovinus</name>
    <dbReference type="NCBI Taxonomy" id="56733"/>
    <lineage>
        <taxon>Eukaryota</taxon>
        <taxon>Metazoa</taxon>
        <taxon>Chordata</taxon>
        <taxon>Craniata</taxon>
        <taxon>Vertebrata</taxon>
        <taxon>Euteleostomi</taxon>
        <taxon>Actinopterygii</taxon>
        <taxon>Neopterygii</taxon>
        <taxon>Teleostei</taxon>
        <taxon>Neoteleostei</taxon>
        <taxon>Acanthomorphata</taxon>
        <taxon>Eupercaria</taxon>
        <taxon>Perciformes</taxon>
        <taxon>Notothenioidei</taxon>
        <taxon>Eleginopidae</taxon>
        <taxon>Eleginops</taxon>
    </lineage>
</organism>
<feature type="region of interest" description="Disordered" evidence="13">
    <location>
        <begin position="1020"/>
        <end position="1044"/>
    </location>
</feature>
<dbReference type="FunFam" id="2.30.30.40:FF:000023">
    <property type="entry name" value="RIMS-binding protein 2 isoform F"/>
    <property type="match status" value="1"/>
</dbReference>
<feature type="region of interest" description="Disordered" evidence="13">
    <location>
        <begin position="1276"/>
        <end position="1300"/>
    </location>
</feature>
<evidence type="ECO:0000256" key="4">
    <source>
        <dbReference type="ARBA" id="ARBA00022475"/>
    </source>
</evidence>
<comment type="similarity">
    <text evidence="2">Belongs to the RIMBP family.</text>
</comment>
<sequence length="1669" mass="188567">MTLPASIMAAHQWQLVGNTCHCIGPLTAAAKLRNEVVPLQLPCVQHLGSFRLLENNSRPLRLNPETLSHQRLKQQLLETEISTRRKECEALEAEVKKKNQTCQTLENELQDFLHENKHLNLQLYNSSNKTSEYEKVKSEYAQLKETLGAVTQERDLALWERNQLQGKLENLEQVLKHMREAAERRQQLELEHEQALAVLNAKQQEIEVLQKAQVEAKKEHEGAVHLLENHLDSMQAKVRELEEKCRSQSEQFNLLSKELEKFRLQAGKFDILSTEPLTVCGSPPGSPNKSLSQLLNGLAAPIGKGNEAPTSRSLISEFIRPLQISGEKPELLSVKPTFLTRGRVSSPARAFLSEMDKELGSTTRSKPRFTGKVRLCIARYSYNPYDGPNEHPEAELPLVAGKYLYVYGTMDEDGFYEGELLDGQRGLVPSNFVEFVADEDSASVKHRDTVAKEPGYLNHSSLGAQRLKVGTGAGTSISRLLSDKLDCLSTSSLGMDLLCSSSNGTGTLDVNIDEVGEDIVPYPRRINLIKQLAKSLIISWDPPVVPPGWGSISGYNVLVDKELRMSVPYGGRTKSLLEKLNLETNTYRISVQAITDRGPSDELRCTLLVGKDVVVAPYYLRVDNITQVSAELSWMPSNSNYSHTIFLNGAEYDMVKAGGYKYKFFNLKSMTVYKVKVVAQPHQVPWQLPLDQRDKREISVEFCTQPAGPPLPPQEVQVHSGQTPGILQIRWKPPPLTSSGTSNGASVLGYAVCTKGQKIAEVLYPTADYVTVELNRIQGLEAREIIVRTLSTQGESQDSPVAIIPNNLLGSPRLSHRTTAPSHPMAHPVHSQTHPPYPSTYPPNHPQPQVQPLPRSQPHTLPHAPPHTQPVCQPPPHFPHHPMPKSKPLVSAREQETKEHEVGMRTAQPWERAPSPLPPMRGPNLEPPHFQPRRSPSPQRILPQPQGVPIPNTIAKAMAREAAQRVFAEGNRVEKRNIFSERGNALHPVNSDEEEDGYDSPHARRRGASVDEFLRGSELGRQPHHHHYSHSEEYHTESSRGSDLSDIMEEDEEDLYSEMQLEEGRRRSINSHNTLKAYYKRQDLAEERDCWDLQREVVKQKSLRSKRLHSIPEVAEEESDCVDSMGQRRYEEGGRPGTPHTQRRMYPQDPHINNQNKNSRHLQRQRSSPRFTDSRYGYSADDRHLVRPNRQNTKSPDSGLDCGSEEEGSLGRGYRGYYTHGSPMRGPVHIIHCEGPVERRALAMGRKRTLTRQCSVEEEFADIQATTAKSVHRGDFRNREHFGPGREVGPRNYSREGALSEGRLDELDRVYYSPHREARAHSLSRLNRDQPLIIGNSSSHGNADRLDHSGRRPVHIGNPPQQRQIPSIEITMDSNSEGSEGNLSPVKEDVNFGSVARRRIWRSLSSEDQYDGYGGRRTGRGRRSPDYYEESEPDEMTRVFVALFDYDPMSMSPNPDAADEELPFKEGQIIKVFGNKDTDGFYRAEVRDRVGLIPCNMVSEIQTEDDDMMDQLLKQGFLPLNTPVEKLVNCDRFKDGRSINRRSRKSKRERNRRSGRQHPMSTRRMVALYDYDPRESSPNVDVEYEGNRLNEEPELTFCAGDVITVFGEIDEDGFYYGELNGQKGLVPSNFLEEVPDDVEVFLTDSPSRYPQDTPARIKTKRKKSVHFTP</sequence>
<dbReference type="InterPro" id="IPR035755">
    <property type="entry name" value="RIM-BP_SH3_3"/>
</dbReference>
<dbReference type="PRINTS" id="PR00452">
    <property type="entry name" value="SH3DOMAIN"/>
</dbReference>
<evidence type="ECO:0000256" key="11">
    <source>
        <dbReference type="PROSITE-ProRule" id="PRU00192"/>
    </source>
</evidence>
<dbReference type="CDD" id="cd12014">
    <property type="entry name" value="SH3_RIM-BP_1"/>
    <property type="match status" value="1"/>
</dbReference>
<dbReference type="FunFam" id="2.60.40.10:FF:000072">
    <property type="entry name" value="RIMS-binding protein 2 isoform X1"/>
    <property type="match status" value="1"/>
</dbReference>
<feature type="region of interest" description="Disordered" evidence="13">
    <location>
        <begin position="808"/>
        <end position="949"/>
    </location>
</feature>
<dbReference type="FunFam" id="2.60.40.10:FF:000643">
    <property type="entry name" value="RIMS-binding protein 2 isoform X1"/>
    <property type="match status" value="1"/>
</dbReference>
<dbReference type="Proteomes" id="UP001346869">
    <property type="component" value="Unassembled WGS sequence"/>
</dbReference>
<dbReference type="Pfam" id="PF14604">
    <property type="entry name" value="SH3_9"/>
    <property type="match status" value="1"/>
</dbReference>
<dbReference type="Gene3D" id="2.60.40.10">
    <property type="entry name" value="Immunoglobulins"/>
    <property type="match status" value="1"/>
</dbReference>
<evidence type="ECO:0000256" key="5">
    <source>
        <dbReference type="ARBA" id="ARBA00022737"/>
    </source>
</evidence>
<dbReference type="InterPro" id="IPR040325">
    <property type="entry name" value="RIMBP1/2/3"/>
</dbReference>
<dbReference type="GO" id="GO:0005886">
    <property type="term" value="C:plasma membrane"/>
    <property type="evidence" value="ECO:0007669"/>
    <property type="project" value="UniProtKB-SubCell"/>
</dbReference>
<dbReference type="GO" id="GO:0007274">
    <property type="term" value="P:neuromuscular synaptic transmission"/>
    <property type="evidence" value="ECO:0007669"/>
    <property type="project" value="TreeGrafter"/>
</dbReference>
<dbReference type="PANTHER" id="PTHR14234:SF18">
    <property type="entry name" value="RIMS-BINDING PROTEIN 2"/>
    <property type="match status" value="1"/>
</dbReference>
<dbReference type="CDD" id="cd12013">
    <property type="entry name" value="SH3_RIM-BP_3"/>
    <property type="match status" value="1"/>
</dbReference>
<feature type="domain" description="SH3" evidence="14">
    <location>
        <begin position="1560"/>
        <end position="1636"/>
    </location>
</feature>
<dbReference type="PANTHER" id="PTHR14234">
    <property type="entry name" value="RIM BINDING PROTEIN-RELATED"/>
    <property type="match status" value="1"/>
</dbReference>
<evidence type="ECO:0000256" key="3">
    <source>
        <dbReference type="ARBA" id="ARBA00022443"/>
    </source>
</evidence>
<dbReference type="FunFam" id="2.30.30.40:FF:000016">
    <property type="entry name" value="RIMS-binding protein 2 isoform X2"/>
    <property type="match status" value="1"/>
</dbReference>
<dbReference type="InterPro" id="IPR035753">
    <property type="entry name" value="RIM-BP_SH3_2"/>
</dbReference>
<dbReference type="PROSITE" id="PS50853">
    <property type="entry name" value="FN3"/>
    <property type="match status" value="1"/>
</dbReference>
<evidence type="ECO:0000256" key="10">
    <source>
        <dbReference type="ARBA" id="ARBA00068024"/>
    </source>
</evidence>
<feature type="region of interest" description="Disordered" evidence="13">
    <location>
        <begin position="1539"/>
        <end position="1562"/>
    </location>
</feature>
<dbReference type="InterPro" id="IPR036028">
    <property type="entry name" value="SH3-like_dom_sf"/>
</dbReference>
<evidence type="ECO:0000256" key="13">
    <source>
        <dbReference type="SAM" id="MobiDB-lite"/>
    </source>
</evidence>
<reference evidence="16 17" key="2">
    <citation type="journal article" date="2023" name="Mol. Biol. Evol.">
        <title>Genomics of Secondarily Temperate Adaptation in the Only Non-Antarctic Icefish.</title>
        <authorList>
            <person name="Rivera-Colon A.G."/>
            <person name="Rayamajhi N."/>
            <person name="Minhas B.F."/>
            <person name="Madrigal G."/>
            <person name="Bilyk K.T."/>
            <person name="Yoon V."/>
            <person name="Hune M."/>
            <person name="Gregory S."/>
            <person name="Cheng C.H.C."/>
            <person name="Catchen J.M."/>
        </authorList>
    </citation>
    <scope>NUCLEOTIDE SEQUENCE [LARGE SCALE GENOMIC DNA]</scope>
    <source>
        <strain evidence="16">JMC-PN-2008</strain>
    </source>
</reference>
<evidence type="ECO:0000256" key="6">
    <source>
        <dbReference type="ARBA" id="ARBA00023018"/>
    </source>
</evidence>
<keyword evidence="5" id="KW-0677">Repeat</keyword>
<dbReference type="SUPFAM" id="SSF49265">
    <property type="entry name" value="Fibronectin type III"/>
    <property type="match status" value="2"/>
</dbReference>
<dbReference type="GO" id="GO:0045202">
    <property type="term" value="C:synapse"/>
    <property type="evidence" value="ECO:0007669"/>
    <property type="project" value="UniProtKB-SubCell"/>
</dbReference>
<evidence type="ECO:0000256" key="9">
    <source>
        <dbReference type="ARBA" id="ARBA00054159"/>
    </source>
</evidence>
<keyword evidence="6" id="KW-0770">Synapse</keyword>
<keyword evidence="12" id="KW-0175">Coiled coil</keyword>
<evidence type="ECO:0000313" key="16">
    <source>
        <dbReference type="EMBL" id="KAK5871247.1"/>
    </source>
</evidence>
<dbReference type="CDD" id="cd00063">
    <property type="entry name" value="FN3"/>
    <property type="match status" value="1"/>
</dbReference>
<comment type="function">
    <text evidence="9">Plays a role in the synaptic transmission as bifunctional linker that interacts simultaneously with RIMS1, RIMS2, CACNA1D and CACNA1B.</text>
</comment>
<keyword evidence="3 11" id="KW-0728">SH3 domain</keyword>
<gene>
    <name evidence="16" type="ORF">PBY51_004139</name>
</gene>
<dbReference type="InterPro" id="IPR036116">
    <property type="entry name" value="FN3_sf"/>
</dbReference>
<feature type="region of interest" description="Disordered" evidence="13">
    <location>
        <begin position="1408"/>
        <end position="1432"/>
    </location>
</feature>